<dbReference type="InterPro" id="IPR000577">
    <property type="entry name" value="Carb_kinase_FGGY"/>
</dbReference>
<dbReference type="Gene3D" id="3.30.420.40">
    <property type="match status" value="2"/>
</dbReference>
<organism evidence="7 8">
    <name type="scientific">Advenella kashmirensis W13003</name>
    <dbReference type="NCBI Taxonomy" id="1424334"/>
    <lineage>
        <taxon>Bacteria</taxon>
        <taxon>Pseudomonadati</taxon>
        <taxon>Pseudomonadota</taxon>
        <taxon>Betaproteobacteria</taxon>
        <taxon>Burkholderiales</taxon>
        <taxon>Alcaligenaceae</taxon>
    </lineage>
</organism>
<feature type="domain" description="Carbohydrate kinase FGGY N-terminal" evidence="5">
    <location>
        <begin position="4"/>
        <end position="253"/>
    </location>
</feature>
<gene>
    <name evidence="7" type="ORF">W822_05430</name>
</gene>
<dbReference type="SUPFAM" id="SSF53067">
    <property type="entry name" value="Actin-like ATPase domain"/>
    <property type="match status" value="2"/>
</dbReference>
<protein>
    <submittedName>
        <fullName evidence="7">Actin</fullName>
    </submittedName>
</protein>
<dbReference type="RefSeq" id="WP_024004142.1">
    <property type="nucleotide sequence ID" value="NZ_KI650979.1"/>
</dbReference>
<name>V8QY86_9BURK</name>
<dbReference type="PATRIC" id="fig|1424334.3.peg.1099"/>
<keyword evidence="3 4" id="KW-0418">Kinase</keyword>
<sequence>MDKYIIGVDIGTQSTKALIAGTDGRLIAQASVAYHPDTPRPLWAEQDARVWLDAFVRSVRECVTRAMQIGVREEQIAGLCISSLYGGSGIAVDEQCEPLYPCLIWMDRRATAETDMIRAQVDLEQLFAITGNGVDSYYGFTKMLWIKNHEPDVWARTAWFLPPNSWIAHYLTGELAVDHSSAGNIGGVYDMQRHVWSEEAMGMVGLDPAKMPPMLIDSTDVVGTVTAAKAAQLGLTRGIPIVLGGIDAAIATFAGGVRKPGDHVAMLGTSMCWGYLQTESESGRDLVCMPYVYKGQAQRYVFGGAATAGGAVTWFVEQFCQAEQAQAKAQGVSVYALLEQQAAPLPPGAHGLIFLPYLMGERSPVWDARASGTFAGLNLTHTRAHLYRAVIEGIAFALWHNMQAVGERRQNLDQRLVVVGGAVNSDLWMQIIADVTGYPVYTIEEEVEAAMGAALLGAVGLGLVSEAEVEQGWTHLVCRATPNSQAHQVYQQLFAVYEGLYPAMQSSMHALAAARGIAPVSQISDIND</sequence>
<dbReference type="InterPro" id="IPR050406">
    <property type="entry name" value="FGGY_Carb_Kinase"/>
</dbReference>
<dbReference type="PIRSF" id="PIRSF000538">
    <property type="entry name" value="GlpK"/>
    <property type="match status" value="1"/>
</dbReference>
<evidence type="ECO:0000313" key="7">
    <source>
        <dbReference type="EMBL" id="ETF04582.1"/>
    </source>
</evidence>
<evidence type="ECO:0000259" key="5">
    <source>
        <dbReference type="Pfam" id="PF00370"/>
    </source>
</evidence>
<accession>V8QY86</accession>
<dbReference type="InterPro" id="IPR018484">
    <property type="entry name" value="FGGY_N"/>
</dbReference>
<dbReference type="Pfam" id="PF02782">
    <property type="entry name" value="FGGY_C"/>
    <property type="match status" value="1"/>
</dbReference>
<dbReference type="InterPro" id="IPR043129">
    <property type="entry name" value="ATPase_NBD"/>
</dbReference>
<comment type="similarity">
    <text evidence="1 4">Belongs to the FGGY kinase family.</text>
</comment>
<dbReference type="PANTHER" id="PTHR43095:SF5">
    <property type="entry name" value="XYLULOSE KINASE"/>
    <property type="match status" value="1"/>
</dbReference>
<dbReference type="OrthoDB" id="9805576at2"/>
<dbReference type="eggNOG" id="COG1070">
    <property type="taxonomic scope" value="Bacteria"/>
</dbReference>
<dbReference type="PANTHER" id="PTHR43095">
    <property type="entry name" value="SUGAR KINASE"/>
    <property type="match status" value="1"/>
</dbReference>
<dbReference type="InterPro" id="IPR018485">
    <property type="entry name" value="FGGY_C"/>
</dbReference>
<proteinExistence type="inferred from homology"/>
<reference evidence="7 8" key="1">
    <citation type="journal article" date="2014" name="Genome Announc.">
        <title>Draft Genome Sequence of Advenella kashmirensis Strain W13003, a Polycyclic Aromatic Hydrocarbon-Degrading Bacterium.</title>
        <authorList>
            <person name="Wang X."/>
            <person name="Jin D."/>
            <person name="Zhou L."/>
            <person name="Wu L."/>
            <person name="An W."/>
            <person name="Zhao L."/>
        </authorList>
    </citation>
    <scope>NUCLEOTIDE SEQUENCE [LARGE SCALE GENOMIC DNA]</scope>
    <source>
        <strain evidence="7 8">W13003</strain>
    </source>
</reference>
<evidence type="ECO:0000256" key="2">
    <source>
        <dbReference type="ARBA" id="ARBA00022679"/>
    </source>
</evidence>
<feature type="domain" description="Carbohydrate kinase FGGY C-terminal" evidence="6">
    <location>
        <begin position="265"/>
        <end position="460"/>
    </location>
</feature>
<dbReference type="Pfam" id="PF00370">
    <property type="entry name" value="FGGY_N"/>
    <property type="match status" value="1"/>
</dbReference>
<evidence type="ECO:0000259" key="6">
    <source>
        <dbReference type="Pfam" id="PF02782"/>
    </source>
</evidence>
<keyword evidence="8" id="KW-1185">Reference proteome</keyword>
<dbReference type="AlphaFoldDB" id="V8QY86"/>
<dbReference type="GO" id="GO:0016773">
    <property type="term" value="F:phosphotransferase activity, alcohol group as acceptor"/>
    <property type="evidence" value="ECO:0007669"/>
    <property type="project" value="InterPro"/>
</dbReference>
<dbReference type="GO" id="GO:0016301">
    <property type="term" value="F:kinase activity"/>
    <property type="evidence" value="ECO:0007669"/>
    <property type="project" value="UniProtKB-KW"/>
</dbReference>
<evidence type="ECO:0000313" key="8">
    <source>
        <dbReference type="Proteomes" id="UP000018733"/>
    </source>
</evidence>
<dbReference type="EMBL" id="AYXT01000001">
    <property type="protein sequence ID" value="ETF04582.1"/>
    <property type="molecule type" value="Genomic_DNA"/>
</dbReference>
<dbReference type="PROSITE" id="PS00445">
    <property type="entry name" value="FGGY_KINASES_2"/>
    <property type="match status" value="1"/>
</dbReference>
<dbReference type="GO" id="GO:0005975">
    <property type="term" value="P:carbohydrate metabolic process"/>
    <property type="evidence" value="ECO:0007669"/>
    <property type="project" value="InterPro"/>
</dbReference>
<evidence type="ECO:0000256" key="1">
    <source>
        <dbReference type="ARBA" id="ARBA00009156"/>
    </source>
</evidence>
<dbReference type="Proteomes" id="UP000018733">
    <property type="component" value="Unassembled WGS sequence"/>
</dbReference>
<comment type="caution">
    <text evidence="7">The sequence shown here is derived from an EMBL/GenBank/DDBJ whole genome shotgun (WGS) entry which is preliminary data.</text>
</comment>
<evidence type="ECO:0000256" key="3">
    <source>
        <dbReference type="ARBA" id="ARBA00022777"/>
    </source>
</evidence>
<dbReference type="STRING" id="1424334.W822_05430"/>
<dbReference type="HOGENOM" id="CLU_009281_3_3_4"/>
<dbReference type="CDD" id="cd07804">
    <property type="entry name" value="ASKHA_NBD_FGGY_RrXK-like"/>
    <property type="match status" value="1"/>
</dbReference>
<evidence type="ECO:0000256" key="4">
    <source>
        <dbReference type="RuleBase" id="RU003733"/>
    </source>
</evidence>
<dbReference type="InterPro" id="IPR018483">
    <property type="entry name" value="Carb_kinase_FGGY_CS"/>
</dbReference>
<keyword evidence="2 4" id="KW-0808">Transferase</keyword>